<feature type="transmembrane region" description="Helical" evidence="8">
    <location>
        <begin position="49"/>
        <end position="68"/>
    </location>
</feature>
<reference evidence="10 11" key="1">
    <citation type="submission" date="2020-11" db="EMBL/GenBank/DDBJ databases">
        <authorList>
            <person name="Peeters C."/>
        </authorList>
    </citation>
    <scope>NUCLEOTIDE SEQUENCE [LARGE SCALE GENOMIC DNA]</scope>
    <source>
        <strain evidence="10 11">LMG 8286</strain>
    </source>
</reference>
<name>A0ABN7K3K0_9BACT</name>
<dbReference type="InterPro" id="IPR002898">
    <property type="entry name" value="MotA_ExbB_proton_chnl"/>
</dbReference>
<keyword evidence="3 8" id="KW-0812">Transmembrane</keyword>
<keyword evidence="11" id="KW-1185">Reference proteome</keyword>
<dbReference type="EMBL" id="CAJHOE010000001">
    <property type="protein sequence ID" value="CAD7286665.1"/>
    <property type="molecule type" value="Genomic_DNA"/>
</dbReference>
<keyword evidence="2" id="KW-1003">Cell membrane</keyword>
<protein>
    <recommendedName>
        <fullName evidence="9">MotA/TolQ/ExbB proton channel domain-containing protein</fullName>
    </recommendedName>
</protein>
<evidence type="ECO:0000256" key="2">
    <source>
        <dbReference type="ARBA" id="ARBA00022475"/>
    </source>
</evidence>
<keyword evidence="4 8" id="KW-1133">Transmembrane helix</keyword>
<feature type="transmembrane region" description="Helical" evidence="8">
    <location>
        <begin position="169"/>
        <end position="193"/>
    </location>
</feature>
<proteinExistence type="inferred from homology"/>
<evidence type="ECO:0000313" key="10">
    <source>
        <dbReference type="EMBL" id="CAD7286665.1"/>
    </source>
</evidence>
<feature type="transmembrane region" description="Helical" evidence="8">
    <location>
        <begin position="127"/>
        <end position="149"/>
    </location>
</feature>
<comment type="subcellular location">
    <subcellularLocation>
        <location evidence="1">Cell inner membrane</location>
        <topology evidence="1">Multi-pass membrane protein</topology>
    </subcellularLocation>
    <subcellularLocation>
        <location evidence="6">Membrane</location>
        <topology evidence="6">Multi-pass membrane protein</topology>
    </subcellularLocation>
</comment>
<keyword evidence="5 8" id="KW-0472">Membrane</keyword>
<accession>A0ABN7K3K0</accession>
<keyword evidence="6" id="KW-0653">Protein transport</keyword>
<feature type="transmembrane region" description="Helical" evidence="8">
    <location>
        <begin position="21"/>
        <end position="43"/>
    </location>
</feature>
<evidence type="ECO:0000256" key="3">
    <source>
        <dbReference type="ARBA" id="ARBA00022692"/>
    </source>
</evidence>
<dbReference type="RefSeq" id="WP_230056262.1">
    <property type="nucleotide sequence ID" value="NZ_CAJHOE010000001.1"/>
</dbReference>
<evidence type="ECO:0000313" key="11">
    <source>
        <dbReference type="Proteomes" id="UP000789359"/>
    </source>
</evidence>
<organism evidence="10 11">
    <name type="scientific">Campylobacter suis</name>
    <dbReference type="NCBI Taxonomy" id="2790657"/>
    <lineage>
        <taxon>Bacteria</taxon>
        <taxon>Pseudomonadati</taxon>
        <taxon>Campylobacterota</taxon>
        <taxon>Epsilonproteobacteria</taxon>
        <taxon>Campylobacterales</taxon>
        <taxon>Campylobacteraceae</taxon>
        <taxon>Campylobacter</taxon>
    </lineage>
</organism>
<feature type="coiled-coil region" evidence="7">
    <location>
        <begin position="398"/>
        <end position="436"/>
    </location>
</feature>
<evidence type="ECO:0000256" key="4">
    <source>
        <dbReference type="ARBA" id="ARBA00022989"/>
    </source>
</evidence>
<evidence type="ECO:0000256" key="6">
    <source>
        <dbReference type="RuleBase" id="RU004057"/>
    </source>
</evidence>
<gene>
    <name evidence="10" type="ORF">LMG8286_00476</name>
</gene>
<keyword evidence="7" id="KW-0175">Coiled coil</keyword>
<evidence type="ECO:0000256" key="8">
    <source>
        <dbReference type="SAM" id="Phobius"/>
    </source>
</evidence>
<keyword evidence="6" id="KW-0813">Transport</keyword>
<dbReference type="Proteomes" id="UP000789359">
    <property type="component" value="Unassembled WGS sequence"/>
</dbReference>
<sequence length="438" mass="50203">MANHAEFTDLALPHSQGNSPLTYFKIIFLPILAYIFVLLGYFDIVNFKVHLHTLLMMGFILVIALIFAKHSAELAYAKLAKSSDDFKLGLKNFIMSHLIEISGKKKSNAKFEQFLDDYTKDLRNDNFANICTGLFPMLGILGTFISIAISMPSFDSSDTLGLEKEIGVLLNGIGTAFYVSVYGISLAIWWMFFEKLGLTKFERFANEQKRISSEFFWQKDELEQSFMSLTSRHFDDIRSVFARISNEEFFKNLDNVVGSKFASYKNLQELEQKIISEAQVRVDQNLRLLSKAGLKQEEFLKVNSDIYRALSEFNSSLRDVELKFSTHYNRLNDLNNDRIGGLEKSIAKFDATLKGLDMSLKSFAVKVLEEQNRTLEAFKHSILEGIGEFKKVYDSEVLSEKEQKRNALLNDLKQDASELEKEIERVMKNLENSDETKQ</sequence>
<comment type="caution">
    <text evidence="10">The sequence shown here is derived from an EMBL/GenBank/DDBJ whole genome shotgun (WGS) entry which is preliminary data.</text>
</comment>
<evidence type="ECO:0000256" key="1">
    <source>
        <dbReference type="ARBA" id="ARBA00004429"/>
    </source>
</evidence>
<comment type="similarity">
    <text evidence="6">Belongs to the exbB/tolQ family.</text>
</comment>
<dbReference type="Pfam" id="PF01618">
    <property type="entry name" value="MotA_ExbB"/>
    <property type="match status" value="1"/>
</dbReference>
<evidence type="ECO:0000256" key="5">
    <source>
        <dbReference type="ARBA" id="ARBA00023136"/>
    </source>
</evidence>
<evidence type="ECO:0000256" key="7">
    <source>
        <dbReference type="SAM" id="Coils"/>
    </source>
</evidence>
<feature type="domain" description="MotA/TolQ/ExbB proton channel" evidence="9">
    <location>
        <begin position="119"/>
        <end position="206"/>
    </location>
</feature>
<evidence type="ECO:0000259" key="9">
    <source>
        <dbReference type="Pfam" id="PF01618"/>
    </source>
</evidence>